<feature type="domain" description="PPM-type phosphatase" evidence="1">
    <location>
        <begin position="6"/>
        <end position="243"/>
    </location>
</feature>
<dbReference type="InterPro" id="IPR036457">
    <property type="entry name" value="PPM-type-like_dom_sf"/>
</dbReference>
<protein>
    <submittedName>
        <fullName evidence="2">Serine/threonine-protein phosphatase</fullName>
    </submittedName>
</protein>
<dbReference type="Proteomes" id="UP000656723">
    <property type="component" value="Unassembled WGS sequence"/>
</dbReference>
<dbReference type="SMART" id="SM00332">
    <property type="entry name" value="PP2Cc"/>
    <property type="match status" value="1"/>
</dbReference>
<evidence type="ECO:0000259" key="1">
    <source>
        <dbReference type="PROSITE" id="PS51746"/>
    </source>
</evidence>
<gene>
    <name evidence="2" type="ORF">FOT72_28085</name>
</gene>
<accession>A0A8I0MS35</accession>
<dbReference type="AlphaFoldDB" id="A0A8I0MS35"/>
<proteinExistence type="predicted"/>
<dbReference type="PROSITE" id="PS51746">
    <property type="entry name" value="PPM_2"/>
    <property type="match status" value="1"/>
</dbReference>
<reference evidence="2" key="1">
    <citation type="submission" date="2019-07" db="EMBL/GenBank/DDBJ databases">
        <title>KPC-2 carbapenem resistent Enterobacterales isolates from Germany.</title>
        <authorList>
            <person name="Yao Y."/>
            <person name="Falgenhauer L."/>
            <person name="Imirzalioglu C."/>
            <person name="Chakraborty T."/>
        </authorList>
    </citation>
    <scope>NUCLEOTIDE SEQUENCE</scope>
    <source>
        <strain evidence="2">CA13304</strain>
    </source>
</reference>
<dbReference type="SUPFAM" id="SSF81606">
    <property type="entry name" value="PP2C-like"/>
    <property type="match status" value="1"/>
</dbReference>
<evidence type="ECO:0000313" key="3">
    <source>
        <dbReference type="Proteomes" id="UP000656723"/>
    </source>
</evidence>
<dbReference type="RefSeq" id="WP_192479568.1">
    <property type="nucleotide sequence ID" value="NZ_JBBFVM010000001.1"/>
</dbReference>
<dbReference type="EMBL" id="VKME01000068">
    <property type="protein sequence ID" value="MBE0131826.1"/>
    <property type="molecule type" value="Genomic_DNA"/>
</dbReference>
<organism evidence="2 3">
    <name type="scientific">Citrobacter amalonaticus</name>
    <dbReference type="NCBI Taxonomy" id="35703"/>
    <lineage>
        <taxon>Bacteria</taxon>
        <taxon>Pseudomonadati</taxon>
        <taxon>Pseudomonadota</taxon>
        <taxon>Gammaproteobacteria</taxon>
        <taxon>Enterobacterales</taxon>
        <taxon>Enterobacteriaceae</taxon>
        <taxon>Citrobacter</taxon>
    </lineage>
</organism>
<name>A0A8I0MS35_CITAM</name>
<comment type="caution">
    <text evidence="2">The sequence shown here is derived from an EMBL/GenBank/DDBJ whole genome shotgun (WGS) entry which is preliminary data.</text>
</comment>
<dbReference type="Pfam" id="PF13672">
    <property type="entry name" value="PP2C_2"/>
    <property type="match status" value="1"/>
</dbReference>
<dbReference type="InterPro" id="IPR001932">
    <property type="entry name" value="PPM-type_phosphatase-like_dom"/>
</dbReference>
<sequence length="246" mass="26868">MISILSSAVFSMPKSLERENQDSVLHPKQVNDGYLMAIADGVGGYKGGHEASSAAIMSLSKLSEEIKVDNIGKLFTSIRRDITALSSNDESLVSAATTLTVCHVDSSGLTIGHSGDCRVYVKQSNKLKQITKDHTQHQMLIDDGVFTARQLKHAKGKNIITTALSANIVLDYQALCIPTSELPLENGILSLFIMSDGSHNIWEARPRFSDNTLSNACRFATSLKRRIELKGPIDDYSLIAVNIKFD</sequence>
<evidence type="ECO:0000313" key="2">
    <source>
        <dbReference type="EMBL" id="MBE0131826.1"/>
    </source>
</evidence>
<dbReference type="SMART" id="SM00331">
    <property type="entry name" value="PP2C_SIG"/>
    <property type="match status" value="1"/>
</dbReference>
<dbReference type="Gene3D" id="3.60.40.10">
    <property type="entry name" value="PPM-type phosphatase domain"/>
    <property type="match status" value="1"/>
</dbReference>